<keyword evidence="2" id="KW-0378">Hydrolase</keyword>
<dbReference type="STRING" id="1392250.A0A2I2G6V9"/>
<keyword evidence="3" id="KW-1185">Reference proteome</keyword>
<dbReference type="InterPro" id="IPR032466">
    <property type="entry name" value="Metal_Hydrolase"/>
</dbReference>
<gene>
    <name evidence="2" type="ORF">P170DRAFT_446493</name>
</gene>
<dbReference type="EMBL" id="MSFO01000004">
    <property type="protein sequence ID" value="PLB48619.1"/>
    <property type="molecule type" value="Genomic_DNA"/>
</dbReference>
<sequence>MEITVFTNGRIHTNGDSSDEPIFQQAMVIVGHRIVHVGTSVDDAVQDALSSGAKHIDLQNRIVVPGFIDSHIHMIDFALSRRKLDLLHCKSLDDIRHKIKAYAETHPSEPRIACKSWIQSTTDGVALASMLDDLDPRPIYIQANDLHSGWCNTAALEEIGATAMTDPPGGKIHRDDNGRPTGLLSETAYLAVVPPFLMNAASKEDKLAALEDAAAAYSAAGYTGMIDMAMDDVQWDVLKTFRQKCGDNFPFHVAAHWLVPYSHAMDEVFRHLDTAIARNREYSPVECPEFCIVGIKLMSDGVVDGCTAALKEPYNGATDRVPTIWPADALEAVIKKADSSGLQCAVHAIGDQAVKQAIDGLSQGQPTRRHRIEHLELTTPEDAKRLGQQGITASVQPVHSDPVLFRAWPDLIGQHRCSRAFAYRDFLDGGAPIAIGTDAPTAAHLSLPNLYNATTRRSTIEPGCEERVNSHFGLSLGAAVTAATTGAAYSRFAESWTGMLRKGYRADFVVLDMEWKAESLLKAKVRQTWARGKKSYDAGTDD</sequence>
<dbReference type="InterPro" id="IPR011059">
    <property type="entry name" value="Metal-dep_hydrolase_composite"/>
</dbReference>
<name>A0A2I2G6V9_9EURO</name>
<dbReference type="GO" id="GO:0016810">
    <property type="term" value="F:hydrolase activity, acting on carbon-nitrogen (but not peptide) bonds"/>
    <property type="evidence" value="ECO:0007669"/>
    <property type="project" value="InterPro"/>
</dbReference>
<protein>
    <submittedName>
        <fullName evidence="2">Amidohydrolase family protein</fullName>
    </submittedName>
</protein>
<dbReference type="CDD" id="cd01300">
    <property type="entry name" value="YtcJ_like"/>
    <property type="match status" value="1"/>
</dbReference>
<evidence type="ECO:0000259" key="1">
    <source>
        <dbReference type="Pfam" id="PF07969"/>
    </source>
</evidence>
<dbReference type="PANTHER" id="PTHR22642">
    <property type="entry name" value="IMIDAZOLONEPROPIONASE"/>
    <property type="match status" value="1"/>
</dbReference>
<dbReference type="SUPFAM" id="SSF51338">
    <property type="entry name" value="Composite domain of metallo-dependent hydrolases"/>
    <property type="match status" value="1"/>
</dbReference>
<dbReference type="InterPro" id="IPR013108">
    <property type="entry name" value="Amidohydro_3"/>
</dbReference>
<dbReference type="PANTHER" id="PTHR22642:SF19">
    <property type="entry name" value="AMIDOHYDROLASE FAMILY PROTEIN (AFU_ORTHOLOGUE AFUA_5G01480)"/>
    <property type="match status" value="1"/>
</dbReference>
<evidence type="ECO:0000313" key="3">
    <source>
        <dbReference type="Proteomes" id="UP000234275"/>
    </source>
</evidence>
<dbReference type="OrthoDB" id="3501663at2759"/>
<dbReference type="Gene3D" id="2.30.40.10">
    <property type="entry name" value="Urease, subunit C, domain 1"/>
    <property type="match status" value="1"/>
</dbReference>
<feature type="domain" description="Amidohydrolase 3" evidence="1">
    <location>
        <begin position="56"/>
        <end position="533"/>
    </location>
</feature>
<dbReference type="VEuPathDB" id="FungiDB:P170DRAFT_446493"/>
<dbReference type="Proteomes" id="UP000234275">
    <property type="component" value="Unassembled WGS sequence"/>
</dbReference>
<dbReference type="Gene3D" id="3.10.310.70">
    <property type="match status" value="1"/>
</dbReference>
<dbReference type="InterPro" id="IPR033932">
    <property type="entry name" value="YtcJ-like"/>
</dbReference>
<dbReference type="RefSeq" id="XP_024703921.1">
    <property type="nucleotide sequence ID" value="XM_024850799.1"/>
</dbReference>
<dbReference type="Gene3D" id="3.20.20.140">
    <property type="entry name" value="Metal-dependent hydrolases"/>
    <property type="match status" value="1"/>
</dbReference>
<evidence type="ECO:0000313" key="2">
    <source>
        <dbReference type="EMBL" id="PLB48619.1"/>
    </source>
</evidence>
<reference evidence="2 3" key="1">
    <citation type="submission" date="2016-12" db="EMBL/GenBank/DDBJ databases">
        <title>The genomes of Aspergillus section Nigri reveals drivers in fungal speciation.</title>
        <authorList>
            <consortium name="DOE Joint Genome Institute"/>
            <person name="Vesth T.C."/>
            <person name="Nybo J."/>
            <person name="Theobald S."/>
            <person name="Brandl J."/>
            <person name="Frisvad J.C."/>
            <person name="Nielsen K.F."/>
            <person name="Lyhne E.K."/>
            <person name="Kogle M.E."/>
            <person name="Kuo A."/>
            <person name="Riley R."/>
            <person name="Clum A."/>
            <person name="Nolan M."/>
            <person name="Lipzen A."/>
            <person name="Salamov A."/>
            <person name="Henrissat B."/>
            <person name="Wiebenga A."/>
            <person name="De Vries R.P."/>
            <person name="Grigoriev I.V."/>
            <person name="Mortensen U.H."/>
            <person name="Andersen M.R."/>
            <person name="Baker S.E."/>
        </authorList>
    </citation>
    <scope>NUCLEOTIDE SEQUENCE [LARGE SCALE GENOMIC DNA]</scope>
    <source>
        <strain evidence="2 3">IBT 23096</strain>
    </source>
</reference>
<proteinExistence type="predicted"/>
<dbReference type="AlphaFoldDB" id="A0A2I2G6V9"/>
<dbReference type="SUPFAM" id="SSF51556">
    <property type="entry name" value="Metallo-dependent hydrolases"/>
    <property type="match status" value="1"/>
</dbReference>
<dbReference type="Pfam" id="PF07969">
    <property type="entry name" value="Amidohydro_3"/>
    <property type="match status" value="1"/>
</dbReference>
<dbReference type="GeneID" id="36558498"/>
<comment type="caution">
    <text evidence="2">The sequence shown here is derived from an EMBL/GenBank/DDBJ whole genome shotgun (WGS) entry which is preliminary data.</text>
</comment>
<organism evidence="2 3">
    <name type="scientific">Aspergillus steynii IBT 23096</name>
    <dbReference type="NCBI Taxonomy" id="1392250"/>
    <lineage>
        <taxon>Eukaryota</taxon>
        <taxon>Fungi</taxon>
        <taxon>Dikarya</taxon>
        <taxon>Ascomycota</taxon>
        <taxon>Pezizomycotina</taxon>
        <taxon>Eurotiomycetes</taxon>
        <taxon>Eurotiomycetidae</taxon>
        <taxon>Eurotiales</taxon>
        <taxon>Aspergillaceae</taxon>
        <taxon>Aspergillus</taxon>
        <taxon>Aspergillus subgen. Circumdati</taxon>
    </lineage>
</organism>
<accession>A0A2I2G6V9</accession>